<name>A0ABS7SR73_9BURK</name>
<proteinExistence type="predicted"/>
<comment type="caution">
    <text evidence="1">The sequence shown here is derived from an EMBL/GenBank/DDBJ whole genome shotgun (WGS) entry which is preliminary data.</text>
</comment>
<evidence type="ECO:0000313" key="2">
    <source>
        <dbReference type="Proteomes" id="UP000809349"/>
    </source>
</evidence>
<gene>
    <name evidence="1" type="ORF">I4X03_014375</name>
</gene>
<accession>A0ABS7SR73</accession>
<evidence type="ECO:0000313" key="1">
    <source>
        <dbReference type="EMBL" id="MBZ2208448.1"/>
    </source>
</evidence>
<dbReference type="RefSeq" id="WP_223468930.1">
    <property type="nucleotide sequence ID" value="NZ_JAFBIL020000005.1"/>
</dbReference>
<reference evidence="1 2" key="2">
    <citation type="submission" date="2021-08" db="EMBL/GenBank/DDBJ databases">
        <title>Massilia sp. R798.</title>
        <authorList>
            <person name="Baek J.H."/>
            <person name="Jung H.S."/>
            <person name="Kim K.R."/>
            <person name="Jeon C.O."/>
        </authorList>
    </citation>
    <scope>NUCLEOTIDE SEQUENCE [LARGE SCALE GENOMIC DNA]</scope>
    <source>
        <strain evidence="1 2">R798</strain>
    </source>
</reference>
<dbReference type="Proteomes" id="UP000809349">
    <property type="component" value="Unassembled WGS sequence"/>
</dbReference>
<protein>
    <submittedName>
        <fullName evidence="1">WYL domain-containing protein</fullName>
    </submittedName>
</protein>
<organism evidence="1 2">
    <name type="scientific">Massilia soli</name>
    <dbReference type="NCBI Taxonomy" id="2792854"/>
    <lineage>
        <taxon>Bacteria</taxon>
        <taxon>Pseudomonadati</taxon>
        <taxon>Pseudomonadota</taxon>
        <taxon>Betaproteobacteria</taxon>
        <taxon>Burkholderiales</taxon>
        <taxon>Oxalobacteraceae</taxon>
        <taxon>Telluria group</taxon>
        <taxon>Massilia</taxon>
    </lineage>
</organism>
<dbReference type="EMBL" id="JAFBIL020000005">
    <property type="protein sequence ID" value="MBZ2208448.1"/>
    <property type="molecule type" value="Genomic_DNA"/>
</dbReference>
<sequence length="95" mass="10558">MSISSAIHNRQLITFRYHGDERTVEPHTHGIDLKGHQALCAFQVAGGSSSGVQVGWKTFHIDEMENLAVLPQTFPRSRDGYQSGDKAFDVIFAEL</sequence>
<reference evidence="1 2" key="1">
    <citation type="submission" date="2021-01" db="EMBL/GenBank/DDBJ databases">
        <authorList>
            <person name="Ruan W."/>
            <person name="Khan S.A."/>
            <person name="Jeon C.O."/>
        </authorList>
    </citation>
    <scope>NUCLEOTIDE SEQUENCE [LARGE SCALE GENOMIC DNA]</scope>
    <source>
        <strain evidence="1 2">R798</strain>
    </source>
</reference>
<keyword evidence="2" id="KW-1185">Reference proteome</keyword>